<protein>
    <submittedName>
        <fullName evidence="2">Uncharacterized protein</fullName>
    </submittedName>
</protein>
<gene>
    <name evidence="2" type="ORF">NDU88_000834</name>
</gene>
<keyword evidence="3" id="KW-1185">Reference proteome</keyword>
<accession>A0AAV7U4N4</accession>
<evidence type="ECO:0000313" key="3">
    <source>
        <dbReference type="Proteomes" id="UP001066276"/>
    </source>
</evidence>
<reference evidence="2" key="1">
    <citation type="journal article" date="2022" name="bioRxiv">
        <title>Sequencing and chromosome-scale assembly of the giantPleurodeles waltlgenome.</title>
        <authorList>
            <person name="Brown T."/>
            <person name="Elewa A."/>
            <person name="Iarovenko S."/>
            <person name="Subramanian E."/>
            <person name="Araus A.J."/>
            <person name="Petzold A."/>
            <person name="Susuki M."/>
            <person name="Suzuki K.-i.T."/>
            <person name="Hayashi T."/>
            <person name="Toyoda A."/>
            <person name="Oliveira C."/>
            <person name="Osipova E."/>
            <person name="Leigh N.D."/>
            <person name="Simon A."/>
            <person name="Yun M.H."/>
        </authorList>
    </citation>
    <scope>NUCLEOTIDE SEQUENCE</scope>
    <source>
        <strain evidence="2">20211129_DDA</strain>
        <tissue evidence="2">Liver</tissue>
    </source>
</reference>
<dbReference type="AlphaFoldDB" id="A0AAV7U4N4"/>
<dbReference type="Proteomes" id="UP001066276">
    <property type="component" value="Chromosome 3_1"/>
</dbReference>
<dbReference type="EMBL" id="JANPWB010000005">
    <property type="protein sequence ID" value="KAJ1184024.1"/>
    <property type="molecule type" value="Genomic_DNA"/>
</dbReference>
<name>A0AAV7U4N4_PLEWA</name>
<evidence type="ECO:0000313" key="2">
    <source>
        <dbReference type="EMBL" id="KAJ1184024.1"/>
    </source>
</evidence>
<sequence length="84" mass="8867">MQGEIPAAARGATPSLHEASCGAVGGKTVRRRAQKVTRSEAPGLSDCGGGTEGETMEKRFHGPYRGGAQRRLKRSDCLAVQRAE</sequence>
<comment type="caution">
    <text evidence="2">The sequence shown here is derived from an EMBL/GenBank/DDBJ whole genome shotgun (WGS) entry which is preliminary data.</text>
</comment>
<feature type="region of interest" description="Disordered" evidence="1">
    <location>
        <begin position="1"/>
        <end position="84"/>
    </location>
</feature>
<organism evidence="2 3">
    <name type="scientific">Pleurodeles waltl</name>
    <name type="common">Iberian ribbed newt</name>
    <dbReference type="NCBI Taxonomy" id="8319"/>
    <lineage>
        <taxon>Eukaryota</taxon>
        <taxon>Metazoa</taxon>
        <taxon>Chordata</taxon>
        <taxon>Craniata</taxon>
        <taxon>Vertebrata</taxon>
        <taxon>Euteleostomi</taxon>
        <taxon>Amphibia</taxon>
        <taxon>Batrachia</taxon>
        <taxon>Caudata</taxon>
        <taxon>Salamandroidea</taxon>
        <taxon>Salamandridae</taxon>
        <taxon>Pleurodelinae</taxon>
        <taxon>Pleurodeles</taxon>
    </lineage>
</organism>
<evidence type="ECO:0000256" key="1">
    <source>
        <dbReference type="SAM" id="MobiDB-lite"/>
    </source>
</evidence>
<proteinExistence type="predicted"/>